<gene>
    <name evidence="3" type="ORF">NYZ96_22890</name>
</gene>
<evidence type="ECO:0008006" key="5">
    <source>
        <dbReference type="Google" id="ProtNLM"/>
    </source>
</evidence>
<evidence type="ECO:0000313" key="4">
    <source>
        <dbReference type="Proteomes" id="UP001059745"/>
    </source>
</evidence>
<dbReference type="Gene3D" id="3.90.640.10">
    <property type="entry name" value="Actin, Chain A, domain 4"/>
    <property type="match status" value="1"/>
</dbReference>
<dbReference type="SUPFAM" id="SSF53067">
    <property type="entry name" value="Actin-like ATPase domain"/>
    <property type="match status" value="1"/>
</dbReference>
<evidence type="ECO:0000256" key="1">
    <source>
        <dbReference type="ARBA" id="ARBA00007381"/>
    </source>
</evidence>
<dbReference type="CDD" id="cd10170">
    <property type="entry name" value="ASKHA_NBD_HSP70"/>
    <property type="match status" value="1"/>
</dbReference>
<proteinExistence type="inferred from homology"/>
<accession>A0AB38U340</accession>
<dbReference type="EMBL" id="CP104215">
    <property type="protein sequence ID" value="UWX74378.1"/>
    <property type="molecule type" value="Genomic_DNA"/>
</dbReference>
<organism evidence="3 4">
    <name type="scientific">Burkholderia gladioli</name>
    <name type="common">Pseudomonas marginata</name>
    <name type="synonym">Phytomonas marginata</name>
    <dbReference type="NCBI Taxonomy" id="28095"/>
    <lineage>
        <taxon>Bacteria</taxon>
        <taxon>Pseudomonadati</taxon>
        <taxon>Pseudomonadota</taxon>
        <taxon>Betaproteobacteria</taxon>
        <taxon>Burkholderiales</taxon>
        <taxon>Burkholderiaceae</taxon>
        <taxon>Burkholderia</taxon>
    </lineage>
</organism>
<dbReference type="PROSITE" id="PS00329">
    <property type="entry name" value="HSP70_2"/>
    <property type="match status" value="1"/>
</dbReference>
<dbReference type="RefSeq" id="WP_186034108.1">
    <property type="nucleotide sequence ID" value="NZ_CADETE010000019.1"/>
</dbReference>
<dbReference type="Proteomes" id="UP001059745">
    <property type="component" value="Chromosome 2"/>
</dbReference>
<name>A0AB38U340_BURGA</name>
<dbReference type="InterPro" id="IPR018181">
    <property type="entry name" value="Heat_shock_70_CS"/>
</dbReference>
<reference evidence="3" key="1">
    <citation type="submission" date="2022-09" db="EMBL/GenBank/DDBJ databases">
        <title>Genomic of Burkholderia gladioli.</title>
        <authorList>
            <person name="Wu H."/>
        </authorList>
    </citation>
    <scope>NUCLEOTIDE SEQUENCE</scope>
    <source>
        <strain evidence="3">ZN-S4</strain>
    </source>
</reference>
<dbReference type="InterPro" id="IPR043129">
    <property type="entry name" value="ATPase_NBD"/>
</dbReference>
<keyword evidence="2" id="KW-0175">Coiled coil</keyword>
<protein>
    <recommendedName>
        <fullName evidence="5">Molecular chaperone</fullName>
    </recommendedName>
</protein>
<sequence length="920" mass="102322">MAHYLRRINQNTIKVIKMAIRRELFVNALQLVDVDSRTNVPSVVAYSNGKTLIGYEALESGVDPTLINENFKLDLGRVTPARVNPPLFDCADGKLRSANEITQDFVDALMKRASEWISAREHKAADRIIVAEPLSLEREGTWLANYRNRMRAILLKKFKEVDFLPEPFAVFQFYRYGVKHPVVAANRKHVALVIDFGGGTFDVSVVETTATGDVSQSGRHARPLAGASIPVGGHFINRSIAKKLISDNLARGVDRGALSKAWNSYDNVTEEDGRGFQSLRDDLKNFIRNVRRLTNEIEKAKISLCGMIRDWRLDAEFTTPPSHQMQVPTNPFSAVPDLKSVRLDALWLRETFIDRVWKEKLKPEITSCLSRGQSELNGKPITVVLLSGGSANIRWLEQLMESQFGDRLPQATLLSLEANFQEIVSKGLAIECARKTFTEGAGDFQSVTYNRLCLLLAADDGHPSIYRFKPQFNGGMSDLLDDGVLLRSASALKEKIDTPLRWKVRLQSPPRRQLNYYFLRSSLDVDDINSLHNVDHRVTTPAGTRFDASIHVELTVAEDGTASPRFIYRQRHEGIPEIAVDGAPFYIDMTVGGRTTLGEAYFGLDFGSSNSSISYVEQSAVKVYSQRAGEKGWMELNEMVHELPLSIARPLAKYISSTNVGPRNIEYVAALEAMLEFAAAIAYAEHCVMLGRAKGKLLKAFQKASAGPIWALLQQSLGSIGSRGTFSTALRDLVTDPHRHWIEEAISAANHIKHGRDPGEADLHRSLNLLGNKVLSCLSGRRFGYFEKVTRTGFGKKYTGLFKVARGTESHFLHALDYVGPEDFSSAEAFIVDIEAGQALALTPFMFWHAVDGKIDPTIAVLDIMKKDETGFKLIESGKEITLNADHELSELHETCVKALEEDSVGKIFTDLVFTNSGEA</sequence>
<dbReference type="AlphaFoldDB" id="A0AB38U340"/>
<dbReference type="PANTHER" id="PTHR42749">
    <property type="entry name" value="CELL SHAPE-DETERMINING PROTEIN MREB"/>
    <property type="match status" value="1"/>
</dbReference>
<evidence type="ECO:0000313" key="3">
    <source>
        <dbReference type="EMBL" id="UWX74378.1"/>
    </source>
</evidence>
<dbReference type="Gene3D" id="3.30.420.40">
    <property type="match status" value="2"/>
</dbReference>
<dbReference type="PANTHER" id="PTHR42749:SF1">
    <property type="entry name" value="CELL SHAPE-DETERMINING PROTEIN MREB"/>
    <property type="match status" value="1"/>
</dbReference>
<comment type="similarity">
    <text evidence="1">Belongs to the heat shock protein 70 family.</text>
</comment>
<feature type="coiled-coil region" evidence="2">
    <location>
        <begin position="276"/>
        <end position="303"/>
    </location>
</feature>
<evidence type="ECO:0000256" key="2">
    <source>
        <dbReference type="SAM" id="Coils"/>
    </source>
</evidence>